<sequence length="235" mass="26773">MSSQAFDTAFQAHIRCLEKQRFSLSPSSSEDIRSHFLNQGHDVASIIEPMESFLRVIEGTERGSALAEIPLIWGCLKYILTDVVRDPSSFMPVFTALEHISRRLHSYDEYSSHALQDMDLHIADVYGALLRLFYDIRKSLRRGGKLAAFIKVAASRYSTGSELKKAVDEFNSAQDRLEAELRRQYDSSSESDDEWARSELDKLRKIGTWPRREERRKMCLTSGLLVLPASGSMAY</sequence>
<comment type="caution">
    <text evidence="1">The sequence shown here is derived from an EMBL/GenBank/DDBJ whole genome shotgun (WGS) entry which is preliminary data.</text>
</comment>
<dbReference type="AlphaFoldDB" id="A0AA39IYZ7"/>
<evidence type="ECO:0000313" key="2">
    <source>
        <dbReference type="Proteomes" id="UP001175226"/>
    </source>
</evidence>
<dbReference type="EMBL" id="JAUEPT010000085">
    <property type="protein sequence ID" value="KAK0433101.1"/>
    <property type="molecule type" value="Genomic_DNA"/>
</dbReference>
<dbReference type="Proteomes" id="UP001175226">
    <property type="component" value="Unassembled WGS sequence"/>
</dbReference>
<name>A0AA39IYZ7_9AGAR</name>
<gene>
    <name evidence="1" type="ORF">EV421DRAFT_1447641</name>
</gene>
<keyword evidence="2" id="KW-1185">Reference proteome</keyword>
<evidence type="ECO:0000313" key="1">
    <source>
        <dbReference type="EMBL" id="KAK0433101.1"/>
    </source>
</evidence>
<reference evidence="1" key="1">
    <citation type="submission" date="2023-06" db="EMBL/GenBank/DDBJ databases">
        <authorList>
            <consortium name="Lawrence Berkeley National Laboratory"/>
            <person name="Ahrendt S."/>
            <person name="Sahu N."/>
            <person name="Indic B."/>
            <person name="Wong-Bajracharya J."/>
            <person name="Merenyi Z."/>
            <person name="Ke H.-M."/>
            <person name="Monk M."/>
            <person name="Kocsube S."/>
            <person name="Drula E."/>
            <person name="Lipzen A."/>
            <person name="Balint B."/>
            <person name="Henrissat B."/>
            <person name="Andreopoulos B."/>
            <person name="Martin F.M."/>
            <person name="Harder C.B."/>
            <person name="Rigling D."/>
            <person name="Ford K.L."/>
            <person name="Foster G.D."/>
            <person name="Pangilinan J."/>
            <person name="Papanicolaou A."/>
            <person name="Barry K."/>
            <person name="LaButti K."/>
            <person name="Viragh M."/>
            <person name="Koriabine M."/>
            <person name="Yan M."/>
            <person name="Riley R."/>
            <person name="Champramary S."/>
            <person name="Plett K.L."/>
            <person name="Tsai I.J."/>
            <person name="Slot J."/>
            <person name="Sipos G."/>
            <person name="Plett J."/>
            <person name="Nagy L.G."/>
            <person name="Grigoriev I.V."/>
        </authorList>
    </citation>
    <scope>NUCLEOTIDE SEQUENCE</scope>
    <source>
        <strain evidence="1">FPL87.14</strain>
    </source>
</reference>
<proteinExistence type="predicted"/>
<organism evidence="1 2">
    <name type="scientific">Armillaria borealis</name>
    <dbReference type="NCBI Taxonomy" id="47425"/>
    <lineage>
        <taxon>Eukaryota</taxon>
        <taxon>Fungi</taxon>
        <taxon>Dikarya</taxon>
        <taxon>Basidiomycota</taxon>
        <taxon>Agaricomycotina</taxon>
        <taxon>Agaricomycetes</taxon>
        <taxon>Agaricomycetidae</taxon>
        <taxon>Agaricales</taxon>
        <taxon>Marasmiineae</taxon>
        <taxon>Physalacriaceae</taxon>
        <taxon>Armillaria</taxon>
    </lineage>
</organism>
<accession>A0AA39IYZ7</accession>
<protein>
    <submittedName>
        <fullName evidence="1">Uncharacterized protein</fullName>
    </submittedName>
</protein>